<keyword evidence="3" id="KW-0378">Hydrolase</keyword>
<keyword evidence="4" id="KW-1185">Reference proteome</keyword>
<protein>
    <submittedName>
        <fullName evidence="3">Amidohydrolase</fullName>
    </submittedName>
</protein>
<gene>
    <name evidence="3" type="ORF">LIP_2098</name>
</gene>
<evidence type="ECO:0000256" key="1">
    <source>
        <dbReference type="ARBA" id="ARBA00010613"/>
    </source>
</evidence>
<dbReference type="PANTHER" id="PTHR23088">
    <property type="entry name" value="NITRILASE-RELATED"/>
    <property type="match status" value="1"/>
</dbReference>
<sequence length="261" mass="28066">MLVALAQMKASSDKGANLEAARRCVHQAAGRGARLVVFPEMFMAAPSQAQPPSALAEPLSGGFVHGLAEVARETGSFVACGVWETSQDAARPYNTAVVVDAEGGLAAAYRKLHLFDALNVQESRTMHPGAQPPPVCEVDGLRVGIGICYDLRFPEFFRDLSERGAELVILPSAWYAGSLKEDHWLTLLRARAIENTVYVAGANQVGDAFCGRSAAFDPFGVVLADAGETEELVTFDVRADRIAAVRKKLPSLAHRRRDVFA</sequence>
<dbReference type="Gene3D" id="3.60.110.10">
    <property type="entry name" value="Carbon-nitrogen hydrolase"/>
    <property type="match status" value="1"/>
</dbReference>
<dbReference type="PANTHER" id="PTHR23088:SF27">
    <property type="entry name" value="DEAMINATED GLUTATHIONE AMIDASE"/>
    <property type="match status" value="1"/>
</dbReference>
<dbReference type="CDD" id="cd07581">
    <property type="entry name" value="nitrilase_3"/>
    <property type="match status" value="1"/>
</dbReference>
<dbReference type="GO" id="GO:0016787">
    <property type="term" value="F:hydrolase activity"/>
    <property type="evidence" value="ECO:0007669"/>
    <property type="project" value="UniProtKB-KW"/>
</dbReference>
<reference evidence="4" key="1">
    <citation type="submission" date="2015-07" db="EMBL/GenBank/DDBJ databases">
        <title>Complete genome sequence and phylogenetic analysis of Limnochorda pilosa.</title>
        <authorList>
            <person name="Watanabe M."/>
            <person name="Kojima H."/>
            <person name="Fukui M."/>
        </authorList>
    </citation>
    <scope>NUCLEOTIDE SEQUENCE [LARGE SCALE GENOMIC DNA]</scope>
    <source>
        <strain evidence="4">HC45</strain>
    </source>
</reference>
<dbReference type="STRING" id="1555112.LIP_2098"/>
<dbReference type="OrthoDB" id="9811121at2"/>
<feature type="domain" description="CN hydrolase" evidence="2">
    <location>
        <begin position="1"/>
        <end position="239"/>
    </location>
</feature>
<name>A0A0K2SM82_LIMPI</name>
<evidence type="ECO:0000259" key="2">
    <source>
        <dbReference type="PROSITE" id="PS50263"/>
    </source>
</evidence>
<dbReference type="InterPro" id="IPR036526">
    <property type="entry name" value="C-N_Hydrolase_sf"/>
</dbReference>
<accession>A0A0K2SM82</accession>
<comment type="similarity">
    <text evidence="1">Belongs to the carbon-nitrogen hydrolase superfamily. NIT1/NIT2 family.</text>
</comment>
<reference evidence="4" key="2">
    <citation type="journal article" date="2016" name="Int. J. Syst. Evol. Microbiol.">
        <title>Complete genome sequence and cell structure of Limnochorda pilosa, a Gram-negative spore-former within the phylum Firmicutes.</title>
        <authorList>
            <person name="Watanabe M."/>
            <person name="Kojima H."/>
            <person name="Fukui M."/>
        </authorList>
    </citation>
    <scope>NUCLEOTIDE SEQUENCE [LARGE SCALE GENOMIC DNA]</scope>
    <source>
        <strain evidence="4">HC45</strain>
    </source>
</reference>
<dbReference type="EMBL" id="AP014924">
    <property type="protein sequence ID" value="BAS27939.1"/>
    <property type="molecule type" value="Genomic_DNA"/>
</dbReference>
<dbReference type="Pfam" id="PF00795">
    <property type="entry name" value="CN_hydrolase"/>
    <property type="match status" value="1"/>
</dbReference>
<dbReference type="InterPro" id="IPR003010">
    <property type="entry name" value="C-N_Hydrolase"/>
</dbReference>
<dbReference type="SUPFAM" id="SSF56317">
    <property type="entry name" value="Carbon-nitrogen hydrolase"/>
    <property type="match status" value="1"/>
</dbReference>
<proteinExistence type="inferred from homology"/>
<dbReference type="RefSeq" id="WP_068137530.1">
    <property type="nucleotide sequence ID" value="NZ_AP014924.1"/>
</dbReference>
<dbReference type="AlphaFoldDB" id="A0A0K2SM82"/>
<dbReference type="KEGG" id="lpil:LIP_2098"/>
<organism evidence="3 4">
    <name type="scientific">Limnochorda pilosa</name>
    <dbReference type="NCBI Taxonomy" id="1555112"/>
    <lineage>
        <taxon>Bacteria</taxon>
        <taxon>Bacillati</taxon>
        <taxon>Bacillota</taxon>
        <taxon>Limnochordia</taxon>
        <taxon>Limnochordales</taxon>
        <taxon>Limnochordaceae</taxon>
        <taxon>Limnochorda</taxon>
    </lineage>
</organism>
<dbReference type="PROSITE" id="PS50263">
    <property type="entry name" value="CN_HYDROLASE"/>
    <property type="match status" value="1"/>
</dbReference>
<dbReference type="InterPro" id="IPR001110">
    <property type="entry name" value="UPF0012_CS"/>
</dbReference>
<evidence type="ECO:0000313" key="3">
    <source>
        <dbReference type="EMBL" id="BAS27939.1"/>
    </source>
</evidence>
<evidence type="ECO:0000313" key="4">
    <source>
        <dbReference type="Proteomes" id="UP000065807"/>
    </source>
</evidence>
<dbReference type="Proteomes" id="UP000065807">
    <property type="component" value="Chromosome"/>
</dbReference>
<dbReference type="PROSITE" id="PS01227">
    <property type="entry name" value="UPF0012"/>
    <property type="match status" value="1"/>
</dbReference>